<dbReference type="EMBL" id="MJGC01000073">
    <property type="protein sequence ID" value="OEJ74081.1"/>
    <property type="molecule type" value="Genomic_DNA"/>
</dbReference>
<accession>A0A1E5QHJ6</accession>
<evidence type="ECO:0000256" key="1">
    <source>
        <dbReference type="SAM" id="MobiDB-lite"/>
    </source>
</evidence>
<reference evidence="2" key="1">
    <citation type="submission" date="2016-09" db="EMBL/GenBank/DDBJ databases">
        <title>Draft genome of thermotolerant cyanobacterium Desertifilum sp. strain IPPAS B-1220.</title>
        <authorList>
            <person name="Sinetova M.A."/>
            <person name="Bolakhan K."/>
            <person name="Zayadan B.K."/>
            <person name="Mironov K.S."/>
            <person name="Ustinova V."/>
            <person name="Kupriyanova E.V."/>
            <person name="Sidorov R.A."/>
            <person name="Skrypnik A.N."/>
            <person name="Gogoleva N.E."/>
            <person name="Gogolev Y.V."/>
            <person name="Los D.A."/>
        </authorList>
    </citation>
    <scope>NUCLEOTIDE SEQUENCE [LARGE SCALE GENOMIC DNA]</scope>
    <source>
        <strain evidence="2">IPPAS B-1220</strain>
    </source>
</reference>
<protein>
    <submittedName>
        <fullName evidence="2">Uncharacterized protein</fullName>
    </submittedName>
</protein>
<dbReference type="RefSeq" id="WP_069968306.1">
    <property type="nucleotide sequence ID" value="NZ_CM124774.1"/>
</dbReference>
<name>A0A1E5QHJ6_9CYAN</name>
<gene>
    <name evidence="2" type="ORF">BH720_16440</name>
</gene>
<feature type="region of interest" description="Disordered" evidence="1">
    <location>
        <begin position="36"/>
        <end position="71"/>
    </location>
</feature>
<sequence>MLIERGSFQLFLDVVRVELAESDRADFALKDFHPHLSPSEDRLEVKTSQGHASLGRSIQRRSTGKSENEIS</sequence>
<organism evidence="2">
    <name type="scientific">Desertifilum tharense IPPAS B-1220</name>
    <dbReference type="NCBI Taxonomy" id="1781255"/>
    <lineage>
        <taxon>Bacteria</taxon>
        <taxon>Bacillati</taxon>
        <taxon>Cyanobacteriota</taxon>
        <taxon>Cyanophyceae</taxon>
        <taxon>Desertifilales</taxon>
        <taxon>Desertifilaceae</taxon>
        <taxon>Desertifilum</taxon>
    </lineage>
</organism>
<proteinExistence type="predicted"/>
<evidence type="ECO:0000313" key="2">
    <source>
        <dbReference type="EMBL" id="OEJ74081.1"/>
    </source>
</evidence>
<comment type="caution">
    <text evidence="2">The sequence shown here is derived from an EMBL/GenBank/DDBJ whole genome shotgun (WGS) entry which is preliminary data.</text>
</comment>
<feature type="compositionally biased region" description="Basic and acidic residues" evidence="1">
    <location>
        <begin position="36"/>
        <end position="45"/>
    </location>
</feature>
<dbReference type="AlphaFoldDB" id="A0A1E5QHJ6"/>